<evidence type="ECO:0000256" key="18">
    <source>
        <dbReference type="SAM" id="Phobius"/>
    </source>
</evidence>
<name>A0A7J6PHQ9_PEROL</name>
<feature type="transmembrane region" description="Helical" evidence="18">
    <location>
        <begin position="1696"/>
        <end position="1715"/>
    </location>
</feature>
<feature type="transmembrane region" description="Helical" evidence="18">
    <location>
        <begin position="1790"/>
        <end position="1811"/>
    </location>
</feature>
<feature type="compositionally biased region" description="Basic and acidic residues" evidence="17">
    <location>
        <begin position="203"/>
        <end position="212"/>
    </location>
</feature>
<dbReference type="Proteomes" id="UP000541610">
    <property type="component" value="Unassembled WGS sequence"/>
</dbReference>
<dbReference type="SUPFAM" id="SSF52402">
    <property type="entry name" value="Adenine nucleotide alpha hydrolases-like"/>
    <property type="match status" value="1"/>
</dbReference>
<comment type="pathway">
    <text evidence="2">Protein modification; peptidyl-diphthamide biosynthesis.</text>
</comment>
<organism evidence="20 21">
    <name type="scientific">Perkinsus olseni</name>
    <name type="common">Perkinsus atlanticus</name>
    <dbReference type="NCBI Taxonomy" id="32597"/>
    <lineage>
        <taxon>Eukaryota</taxon>
        <taxon>Sar</taxon>
        <taxon>Alveolata</taxon>
        <taxon>Perkinsozoa</taxon>
        <taxon>Perkinsea</taxon>
        <taxon>Perkinsida</taxon>
        <taxon>Perkinsidae</taxon>
        <taxon>Perkinsus</taxon>
    </lineage>
</organism>
<evidence type="ECO:0000256" key="6">
    <source>
        <dbReference type="ARBA" id="ARBA00018426"/>
    </source>
</evidence>
<gene>
    <name evidence="20" type="primary">ATPBD4</name>
    <name evidence="20" type="ORF">FOZ60_003744</name>
</gene>
<feature type="compositionally biased region" description="Basic and acidic residues" evidence="17">
    <location>
        <begin position="111"/>
        <end position="120"/>
    </location>
</feature>
<dbReference type="Pfam" id="PF13879">
    <property type="entry name" value="Hmw_CFAP97"/>
    <property type="match status" value="1"/>
</dbReference>
<evidence type="ECO:0000256" key="1">
    <source>
        <dbReference type="ARBA" id="ARBA00004141"/>
    </source>
</evidence>
<feature type="transmembrane region" description="Helical" evidence="18">
    <location>
        <begin position="1636"/>
        <end position="1658"/>
    </location>
</feature>
<comment type="similarity">
    <text evidence="3">Belongs to the CRT-like transporter family.</text>
</comment>
<feature type="transmembrane region" description="Helical" evidence="18">
    <location>
        <begin position="1818"/>
        <end position="1841"/>
    </location>
</feature>
<evidence type="ECO:0000313" key="20">
    <source>
        <dbReference type="EMBL" id="KAF4695733.1"/>
    </source>
</evidence>
<dbReference type="InterPro" id="IPR000719">
    <property type="entry name" value="Prot_kinase_dom"/>
</dbReference>
<evidence type="ECO:0000256" key="14">
    <source>
        <dbReference type="ARBA" id="ARBA00029814"/>
    </source>
</evidence>
<dbReference type="Pfam" id="PF03109">
    <property type="entry name" value="ABC1"/>
    <property type="match status" value="1"/>
</dbReference>
<dbReference type="EC" id="6.3.1.14" evidence="5"/>
<dbReference type="InterPro" id="IPR030662">
    <property type="entry name" value="DPH6/MJ0570"/>
</dbReference>
<dbReference type="SUPFAM" id="SSF55298">
    <property type="entry name" value="YjgF-like"/>
    <property type="match status" value="1"/>
</dbReference>
<comment type="similarity">
    <text evidence="4">Belongs to the CFAP97 family.</text>
</comment>
<dbReference type="PANTHER" id="PTHR12196">
    <property type="entry name" value="DOMAIN OF UNKNOWN FUNCTION 71 DUF71 -CONTAINING PROTEIN"/>
    <property type="match status" value="1"/>
</dbReference>
<evidence type="ECO:0000256" key="7">
    <source>
        <dbReference type="ARBA" id="ARBA00022448"/>
    </source>
</evidence>
<dbReference type="GO" id="GO:0004672">
    <property type="term" value="F:protein kinase activity"/>
    <property type="evidence" value="ECO:0007669"/>
    <property type="project" value="InterPro"/>
</dbReference>
<dbReference type="Gene3D" id="3.30.1330.40">
    <property type="entry name" value="RutC-like"/>
    <property type="match status" value="1"/>
</dbReference>
<feature type="transmembrane region" description="Helical" evidence="18">
    <location>
        <begin position="1665"/>
        <end position="1684"/>
    </location>
</feature>
<dbReference type="FunFam" id="3.40.50.620:FF:000145">
    <property type="entry name" value="ATP-binding domain containing protein"/>
    <property type="match status" value="1"/>
</dbReference>
<dbReference type="InterPro" id="IPR029488">
    <property type="entry name" value="Hmw/CFAP97"/>
</dbReference>
<dbReference type="CDD" id="cd01994">
    <property type="entry name" value="AANH_PF0828-like"/>
    <property type="match status" value="1"/>
</dbReference>
<feature type="transmembrane region" description="Helical" evidence="18">
    <location>
        <begin position="1504"/>
        <end position="1523"/>
    </location>
</feature>
<evidence type="ECO:0000256" key="3">
    <source>
        <dbReference type="ARBA" id="ARBA00006690"/>
    </source>
</evidence>
<dbReference type="GO" id="GO:0016020">
    <property type="term" value="C:membrane"/>
    <property type="evidence" value="ECO:0007669"/>
    <property type="project" value="UniProtKB-SubCell"/>
</dbReference>
<keyword evidence="13 18" id="KW-0472">Membrane</keyword>
<feature type="compositionally biased region" description="Polar residues" evidence="17">
    <location>
        <begin position="1952"/>
        <end position="1963"/>
    </location>
</feature>
<feature type="domain" description="Protein kinase" evidence="19">
    <location>
        <begin position="464"/>
        <end position="799"/>
    </location>
</feature>
<evidence type="ECO:0000256" key="15">
    <source>
        <dbReference type="ARBA" id="ARBA00031552"/>
    </source>
</evidence>
<comment type="catalytic activity">
    <reaction evidence="16">
        <text>diphthine-[translation elongation factor 2] + NH4(+) + ATP = diphthamide-[translation elongation factor 2] + AMP + diphosphate + H(+)</text>
        <dbReference type="Rhea" id="RHEA:19753"/>
        <dbReference type="Rhea" id="RHEA-COMP:10172"/>
        <dbReference type="Rhea" id="RHEA-COMP:10174"/>
        <dbReference type="ChEBI" id="CHEBI:15378"/>
        <dbReference type="ChEBI" id="CHEBI:16692"/>
        <dbReference type="ChEBI" id="CHEBI:28938"/>
        <dbReference type="ChEBI" id="CHEBI:30616"/>
        <dbReference type="ChEBI" id="CHEBI:33019"/>
        <dbReference type="ChEBI" id="CHEBI:82696"/>
        <dbReference type="ChEBI" id="CHEBI:456215"/>
        <dbReference type="EC" id="6.3.1.14"/>
    </reaction>
</comment>
<evidence type="ECO:0000256" key="12">
    <source>
        <dbReference type="ARBA" id="ARBA00022989"/>
    </source>
</evidence>
<evidence type="ECO:0000256" key="16">
    <source>
        <dbReference type="ARBA" id="ARBA00048108"/>
    </source>
</evidence>
<evidence type="ECO:0000256" key="13">
    <source>
        <dbReference type="ARBA" id="ARBA00023136"/>
    </source>
</evidence>
<evidence type="ECO:0000313" key="21">
    <source>
        <dbReference type="Proteomes" id="UP000541610"/>
    </source>
</evidence>
<dbReference type="InterPro" id="IPR044095">
    <property type="entry name" value="ADCK2_dom"/>
</dbReference>
<dbReference type="InterPro" id="IPR014729">
    <property type="entry name" value="Rossmann-like_a/b/a_fold"/>
</dbReference>
<evidence type="ECO:0000256" key="10">
    <source>
        <dbReference type="ARBA" id="ARBA00022741"/>
    </source>
</evidence>
<dbReference type="InterPro" id="IPR002761">
    <property type="entry name" value="Diphthami_syn_dom"/>
</dbReference>
<dbReference type="GO" id="GO:0005524">
    <property type="term" value="F:ATP binding"/>
    <property type="evidence" value="ECO:0007669"/>
    <property type="project" value="UniProtKB-KW"/>
</dbReference>
<evidence type="ECO:0000259" key="19">
    <source>
        <dbReference type="PROSITE" id="PS50011"/>
    </source>
</evidence>
<dbReference type="InterPro" id="IPR011009">
    <property type="entry name" value="Kinase-like_dom_sf"/>
</dbReference>
<sequence length="1963" mass="218761">MSVALINVSATSGGMSSRICTERAERDRHRKHLMALDNIKSSIDNKPPKEVSHLKHKRKTKQLMEEREAQIRRENRILLQKMLSIDNKRMRPKQSSSTHQGSAGGGGSQQKRQEEQHRQEWGTTSIADENRKMLHRLHDVSPVVIDNQKLAQAEREREVLMNRLSSGSGRYRRQIDLEVWKSGGGGNSSSGNKHHYYSTGFDTHSRRSDDGYSRVSMEADGSEVPTTTQLIREVERIREEMAGKLHRFMSSFPSAYTLLATAIRSQLGLGLRGLAPKLIGGGIGLAGLGFIGKQHKDDALYDRWPSSYWSANTVFCDTLPACNDGVAKGPAAIAVAPSVVRGEECAVLPEVGPPNLHTQPRRLPETGGKLSFLRRPCLVTSPILLLGMNKYNSWWWQWLVRCIENSGPAFIKLGQWAATRRDLFDDTIIRYLSQLHTQVRPHPYRDTLLQLDESYGPEWRTWLAVEPSVIGSGCIAQVHRGRLLHNGDEVAVKVSHPGCQDIIHTDLGILKAVGRVADHMPFLRHLGVSDMVDQFSEFLLSQTDLRLEADNIQRFNDNFKGYSQDIRFPRVYSDITTRTVLIETFEHGIPIGALLPSTTDHGPAKEVVDDGDKVMVDDVMVSKRDICQMGVKAFLHMLFIDNLIHGDLHPGNILVQADKPASSGNNDRAGVRLVFLDCGLANELSDRDLTNFVDLMHAIMIGESTEFIKGVGDLVDSARGVSLQGMQLGIVFSQLLALACKHSKALVVVLTHSYIYSRRLNPFVARALFNRLIGTNSNSKKNDTTTTTEDGENSSNSFYGLRFLIMKVVGLVSGGKDSLFNLHLCKYLGHDIVCVANLHPPPHHHNGYQTVGHEVVPVVAEALGLPLHKQAINRAPIETNQLVYDHSTNKGRDHHHHMQDKDDDDEVEDLYDLLVTVKEAHPEVNAVSCGAIFSDYQRLRVENVCQRLGLMVLAFMWRLPQDRLLDWMINTGIEARLVKVACMGLDERHLSQTLSQLRPYFTKLHNQFGFHVCGEGGEYETLTTDCPLYLNGRIDLGDTRVVKHSADVYYLQSANPHLEPKDTTTNSWNDVCTSLSILDSLEYYEQDYPRLESVHDSTQLSSLAPLSTQCYENTAPQGGRAAAAAGLWTPSTTAATTTTAGYVAMSNSIDVLSVPRPSSSCCWSIPSSTSDVREQCRYLLEYIMSTLAPSTEYEILYVEVQVSDMSSFAAVNEEYCVLVRFRILAVPSTKAAAAAAAGVVSTLHVQSISTWAMSCIGPYSQAKRFDNGTLLTAGVLGLVPHTMSLPTPGGWQYELWLAMRSLHKITDLMSSENTVLATLFIAGRTPLIPAIQLAAEYLDVDPSRIIGLRLPALPRGASVEVSLVNTQEGSAAADAGHVGVSMYSGESVQYLLDEIPSSDDACCSPSVVYYDVTRYEESEVYEQLPSKMRDYAAMTPVREASIVQMVGQKQTSAAFSSDSVEERRYDVSTLKSSSTLTSQRFGTSASDVSVEKPSQNGRRAGVRWVVPGLMLSLAITGTANAIAGKIRSQPLGEYSGFITSMISQVTYCVVYWIALIIMYLMGKVPLEQLRWTWTAPGRDEYTTRREDLIKPGMRWYRRWWVNVEVWWETLPGCRYTFFAAISDCLGEILMFLTQPYLSIVVFNLLQQGMVPFTLVWSLMFLRDRYTFVEVFGVSIVILMALVSVATSSTSDGSSSVIMAILCLVSTIFQALGFVLKECMFRAYTQYATRRGRQEVNLNVFVVSSSSNTFGCIWTFPLNVIVELIRTQGSNIPIMEHFADGFETLADADGAWQALVVYLCFNLIYNVNIYMLISYGSSLLTFVCNKITVPLAAIFSLISWPIIGRSTVTWLEWVTLVIILIGIALFRYGNIMRSKLDVDNAHHENPVLNYVICLFPMFRHRKSLDDGDSGLQSDKPHTHVVVNWDSITHPWRLFWPKRYVTVDDGSSNEDSKPSNYLSTSTESV</sequence>
<dbReference type="GO" id="GO:0017183">
    <property type="term" value="P:protein histidyl modification to diphthamide"/>
    <property type="evidence" value="ECO:0007669"/>
    <property type="project" value="TreeGrafter"/>
</dbReference>
<feature type="region of interest" description="Disordered" evidence="17">
    <location>
        <begin position="1942"/>
        <end position="1963"/>
    </location>
</feature>
<dbReference type="NCBIfam" id="TIGR00290">
    <property type="entry name" value="MJ0570_dom"/>
    <property type="match status" value="1"/>
</dbReference>
<dbReference type="InterPro" id="IPR004147">
    <property type="entry name" value="ABC1_dom"/>
</dbReference>
<feature type="region of interest" description="Disordered" evidence="17">
    <location>
        <begin position="183"/>
        <end position="230"/>
    </location>
</feature>
<feature type="transmembrane region" description="Helical" evidence="18">
    <location>
        <begin position="1535"/>
        <end position="1561"/>
    </location>
</feature>
<dbReference type="Gene3D" id="3.90.1490.10">
    <property type="entry name" value="putative n-type atp pyrophosphatase, domain 2"/>
    <property type="match status" value="1"/>
</dbReference>
<dbReference type="PROSITE" id="PS50011">
    <property type="entry name" value="PROTEIN_KINASE_DOM"/>
    <property type="match status" value="1"/>
</dbReference>
<evidence type="ECO:0000256" key="5">
    <source>
        <dbReference type="ARBA" id="ARBA00012089"/>
    </source>
</evidence>
<evidence type="ECO:0000256" key="9">
    <source>
        <dbReference type="ARBA" id="ARBA00022692"/>
    </source>
</evidence>
<keyword evidence="8" id="KW-0436">Ligase</keyword>
<comment type="caution">
    <text evidence="20">The sequence shown here is derived from an EMBL/GenBank/DDBJ whole genome shotgun (WGS) entry which is preliminary data.</text>
</comment>
<keyword evidence="7" id="KW-0813">Transport</keyword>
<dbReference type="PANTHER" id="PTHR12196:SF2">
    <property type="entry name" value="DIPHTHINE--AMMONIA LIGASE"/>
    <property type="match status" value="1"/>
</dbReference>
<feature type="region of interest" description="Disordered" evidence="17">
    <location>
        <begin position="40"/>
        <end position="63"/>
    </location>
</feature>
<feature type="transmembrane region" description="Helical" evidence="18">
    <location>
        <begin position="1847"/>
        <end position="1865"/>
    </location>
</feature>
<dbReference type="Gene3D" id="3.40.50.620">
    <property type="entry name" value="HUPs"/>
    <property type="match status" value="1"/>
</dbReference>
<protein>
    <recommendedName>
        <fullName evidence="6">Diphthine--ammonia ligase</fullName>
        <ecNumber evidence="5">6.3.1.14</ecNumber>
    </recommendedName>
    <alternativeName>
        <fullName evidence="14">Diphthamide synthase</fullName>
    </alternativeName>
    <alternativeName>
        <fullName evidence="15">Diphthamide synthetase</fullName>
    </alternativeName>
</protein>
<accession>A0A7J6PHQ9</accession>
<keyword evidence="12 18" id="KW-1133">Transmembrane helix</keyword>
<dbReference type="FunFam" id="3.90.1490.10:FF:000001">
    <property type="entry name" value="Diphthine--ammonia ligase"/>
    <property type="match status" value="1"/>
</dbReference>
<dbReference type="SUPFAM" id="SSF56112">
    <property type="entry name" value="Protein kinase-like (PK-like)"/>
    <property type="match status" value="1"/>
</dbReference>
<dbReference type="InterPro" id="IPR013936">
    <property type="entry name" value="CRT-like"/>
</dbReference>
<evidence type="ECO:0000256" key="17">
    <source>
        <dbReference type="SAM" id="MobiDB-lite"/>
    </source>
</evidence>
<dbReference type="InterPro" id="IPR035959">
    <property type="entry name" value="RutC-like_sf"/>
</dbReference>
<proteinExistence type="inferred from homology"/>
<keyword evidence="11" id="KW-0067">ATP-binding</keyword>
<reference evidence="20 21" key="1">
    <citation type="submission" date="2020-04" db="EMBL/GenBank/DDBJ databases">
        <title>Perkinsus olseni comparative genomics.</title>
        <authorList>
            <person name="Bogema D.R."/>
        </authorList>
    </citation>
    <scope>NUCLEOTIDE SEQUENCE [LARGE SCALE GENOMIC DNA]</scope>
    <source>
        <strain evidence="20">00978-12</strain>
    </source>
</reference>
<evidence type="ECO:0000256" key="11">
    <source>
        <dbReference type="ARBA" id="ARBA00022840"/>
    </source>
</evidence>
<feature type="region of interest" description="Disordered" evidence="17">
    <location>
        <begin position="84"/>
        <end position="130"/>
    </location>
</feature>
<feature type="transmembrane region" description="Helical" evidence="18">
    <location>
        <begin position="1735"/>
        <end position="1755"/>
    </location>
</feature>
<dbReference type="CDD" id="cd13971">
    <property type="entry name" value="ADCK2-like"/>
    <property type="match status" value="1"/>
</dbReference>
<keyword evidence="10" id="KW-0547">Nucleotide-binding</keyword>
<dbReference type="Pfam" id="PF01902">
    <property type="entry name" value="Diphthami_syn_2"/>
    <property type="match status" value="1"/>
</dbReference>
<evidence type="ECO:0000256" key="2">
    <source>
        <dbReference type="ARBA" id="ARBA00005156"/>
    </source>
</evidence>
<dbReference type="EMBL" id="JABANP010000018">
    <property type="protein sequence ID" value="KAF4695733.1"/>
    <property type="molecule type" value="Genomic_DNA"/>
</dbReference>
<comment type="subcellular location">
    <subcellularLocation>
        <location evidence="1">Membrane</location>
        <topology evidence="1">Multi-pass membrane protein</topology>
    </subcellularLocation>
</comment>
<dbReference type="OrthoDB" id="427480at2759"/>
<evidence type="ECO:0000256" key="4">
    <source>
        <dbReference type="ARBA" id="ARBA00008315"/>
    </source>
</evidence>
<evidence type="ECO:0000256" key="8">
    <source>
        <dbReference type="ARBA" id="ARBA00022598"/>
    </source>
</evidence>
<dbReference type="Pfam" id="PF08627">
    <property type="entry name" value="CRT-like"/>
    <property type="match status" value="1"/>
</dbReference>
<keyword evidence="9 18" id="KW-0812">Transmembrane</keyword>
<dbReference type="GO" id="GO:0017178">
    <property type="term" value="F:diphthine-ammonia ligase activity"/>
    <property type="evidence" value="ECO:0007669"/>
    <property type="project" value="UniProtKB-EC"/>
</dbReference>